<dbReference type="EMBL" id="CP002573">
    <property type="protein sequence ID" value="AEK58661.1"/>
    <property type="molecule type" value="Genomic_DNA"/>
</dbReference>
<dbReference type="STRING" id="990288.Atc_2013"/>
<feature type="transmembrane region" description="Helical" evidence="1">
    <location>
        <begin position="38"/>
        <end position="62"/>
    </location>
</feature>
<dbReference type="RefSeq" id="WP_014003171.1">
    <property type="nucleotide sequence ID" value="NC_015850.1"/>
</dbReference>
<evidence type="ECO:0000313" key="2">
    <source>
        <dbReference type="EMBL" id="AEK58661.1"/>
    </source>
</evidence>
<feature type="transmembrane region" description="Helical" evidence="1">
    <location>
        <begin position="179"/>
        <end position="196"/>
    </location>
</feature>
<dbReference type="HOGENOM" id="CLU_1159135_0_0_6"/>
<reference evidence="2 3" key="1">
    <citation type="journal article" date="2011" name="J. Genet. Genomics">
        <title>Unraveling the Acidithiobacillus caldus complete genome and its central metabolisms for carbon assimilation.</title>
        <authorList>
            <person name="You X.Y."/>
            <person name="Guo X."/>
            <person name="Zheng H.J."/>
            <person name="Zhang M.J."/>
            <person name="Liu L.J."/>
            <person name="Zhu Y.Q."/>
            <person name="Zhu B."/>
            <person name="Wang S.Y."/>
            <person name="Zhao G.P."/>
            <person name="Poetsch A."/>
            <person name="Jiang C.Y."/>
            <person name="Liu S.J."/>
        </authorList>
    </citation>
    <scope>NUCLEOTIDE SEQUENCE [LARGE SCALE GENOMIC DNA]</scope>
    <source>
        <strain evidence="2 3">SM-1</strain>
    </source>
</reference>
<feature type="transmembrane region" description="Helical" evidence="1">
    <location>
        <begin position="208"/>
        <end position="229"/>
    </location>
</feature>
<feature type="transmembrane region" description="Helical" evidence="1">
    <location>
        <begin position="12"/>
        <end position="32"/>
    </location>
</feature>
<keyword evidence="3" id="KW-1185">Reference proteome</keyword>
<organism evidence="2 3">
    <name type="scientific">Acidithiobacillus caldus (strain SM-1)</name>
    <dbReference type="NCBI Taxonomy" id="990288"/>
    <lineage>
        <taxon>Bacteria</taxon>
        <taxon>Pseudomonadati</taxon>
        <taxon>Pseudomonadota</taxon>
        <taxon>Acidithiobacillia</taxon>
        <taxon>Acidithiobacillales</taxon>
        <taxon>Acidithiobacillaceae</taxon>
        <taxon>Acidithiobacillus</taxon>
    </lineage>
</organism>
<dbReference type="GeneID" id="92931940"/>
<feature type="transmembrane region" description="Helical" evidence="1">
    <location>
        <begin position="83"/>
        <end position="101"/>
    </location>
</feature>
<keyword evidence="1" id="KW-0812">Transmembrane</keyword>
<evidence type="ECO:0000313" key="3">
    <source>
        <dbReference type="Proteomes" id="UP000006135"/>
    </source>
</evidence>
<evidence type="ECO:0000256" key="1">
    <source>
        <dbReference type="SAM" id="Phobius"/>
    </source>
</evidence>
<name>F9ZQR1_ACICS</name>
<keyword evidence="1" id="KW-1133">Transmembrane helix</keyword>
<dbReference type="KEGG" id="acu:Atc_2013"/>
<keyword evidence="1" id="KW-0472">Membrane</keyword>
<gene>
    <name evidence="2" type="ordered locus">Atc_2013</name>
</gene>
<dbReference type="AlphaFoldDB" id="F9ZQR1"/>
<protein>
    <submittedName>
        <fullName evidence="2">Uncharacterized protein</fullName>
    </submittedName>
</protein>
<sequence>MDSVRYPRSKTVFALVAQRPIAFFLLLLWFVLLPVLPVAWFLVALFWTLPLQYLVFASAYFAEDVVGIVSRAKSRMVPYLQSMGLHGLVLGATFVTVWWLSGKQFHAVLYPFAGPSERANAWFRFCDKFPMEPVLLTGGFWFFWPAVQSVLQRDSTTDSYAAILDRNEALFTHLLGGPWPYLLLAVGVLGFSWYWLLPKVFSYWESSLLIAGNVVLMLFLAGWSFLYGVQLSERTGEVT</sequence>
<proteinExistence type="predicted"/>
<dbReference type="Proteomes" id="UP000006135">
    <property type="component" value="Chromosome"/>
</dbReference>
<accession>F9ZQR1</accession>